<proteinExistence type="predicted"/>
<gene>
    <name evidence="1" type="ORF">DFR79_106148</name>
</gene>
<dbReference type="Proteomes" id="UP000295064">
    <property type="component" value="Unassembled WGS sequence"/>
</dbReference>
<comment type="caution">
    <text evidence="1">The sequence shown here is derived from an EMBL/GenBank/DDBJ whole genome shotgun (WGS) entry which is preliminary data.</text>
</comment>
<dbReference type="RefSeq" id="WP_133514567.1">
    <property type="nucleotide sequence ID" value="NZ_SNWX01000006.1"/>
</dbReference>
<name>A0A4R6LW56_9FIRM</name>
<dbReference type="AlphaFoldDB" id="A0A4R6LW56"/>
<evidence type="ECO:0000313" key="1">
    <source>
        <dbReference type="EMBL" id="TDO92335.1"/>
    </source>
</evidence>
<reference evidence="1 2" key="1">
    <citation type="submission" date="2019-03" db="EMBL/GenBank/DDBJ databases">
        <title>Subsurface microbial communities from deep shales in Ohio and West Virginia, USA.</title>
        <authorList>
            <person name="Wrighton K."/>
        </authorList>
    </citation>
    <scope>NUCLEOTIDE SEQUENCE [LARGE SCALE GENOMIC DNA]</scope>
    <source>
        <strain evidence="1 2">MA284_T2</strain>
    </source>
</reference>
<dbReference type="EMBL" id="SNWX01000006">
    <property type="protein sequence ID" value="TDO92335.1"/>
    <property type="molecule type" value="Genomic_DNA"/>
</dbReference>
<evidence type="ECO:0000313" key="2">
    <source>
        <dbReference type="Proteomes" id="UP000295064"/>
    </source>
</evidence>
<organism evidence="1 2">
    <name type="scientific">Halanaerobium saccharolyticum</name>
    <dbReference type="NCBI Taxonomy" id="43595"/>
    <lineage>
        <taxon>Bacteria</taxon>
        <taxon>Bacillati</taxon>
        <taxon>Bacillota</taxon>
        <taxon>Clostridia</taxon>
        <taxon>Halanaerobiales</taxon>
        <taxon>Halanaerobiaceae</taxon>
        <taxon>Halanaerobium</taxon>
    </lineage>
</organism>
<sequence length="59" mass="6957">MTMGEQIEKKQPQIYNFLIDCFDLSLRKTERVEPVEFAEDDPVFASYKYMMEAKSGVKM</sequence>
<accession>A0A4R6LW56</accession>
<protein>
    <submittedName>
        <fullName evidence="1">Uncharacterized protein</fullName>
    </submittedName>
</protein>